<evidence type="ECO:0000313" key="2">
    <source>
        <dbReference type="Proteomes" id="UP000785679"/>
    </source>
</evidence>
<reference evidence="1" key="1">
    <citation type="submission" date="2019-06" db="EMBL/GenBank/DDBJ databases">
        <authorList>
            <person name="Zheng W."/>
        </authorList>
    </citation>
    <scope>NUCLEOTIDE SEQUENCE</scope>
    <source>
        <strain evidence="1">QDHG01</strain>
    </source>
</reference>
<organism evidence="1 2">
    <name type="scientific">Halteria grandinella</name>
    <dbReference type="NCBI Taxonomy" id="5974"/>
    <lineage>
        <taxon>Eukaryota</taxon>
        <taxon>Sar</taxon>
        <taxon>Alveolata</taxon>
        <taxon>Ciliophora</taxon>
        <taxon>Intramacronucleata</taxon>
        <taxon>Spirotrichea</taxon>
        <taxon>Stichotrichia</taxon>
        <taxon>Sporadotrichida</taxon>
        <taxon>Halteriidae</taxon>
        <taxon>Halteria</taxon>
    </lineage>
</organism>
<dbReference type="Gene3D" id="1.25.40.10">
    <property type="entry name" value="Tetratricopeptide repeat domain"/>
    <property type="match status" value="1"/>
</dbReference>
<gene>
    <name evidence="1" type="ORF">FGO68_gene17030</name>
</gene>
<dbReference type="EMBL" id="RRYP01001806">
    <property type="protein sequence ID" value="TNV85476.1"/>
    <property type="molecule type" value="Genomic_DNA"/>
</dbReference>
<dbReference type="OrthoDB" id="3135773at2759"/>
<accession>A0A8J8T8L4</accession>
<proteinExistence type="predicted"/>
<evidence type="ECO:0000313" key="1">
    <source>
        <dbReference type="EMBL" id="TNV85476.1"/>
    </source>
</evidence>
<name>A0A8J8T8L4_HALGN</name>
<comment type="caution">
    <text evidence="1">The sequence shown here is derived from an EMBL/GenBank/DDBJ whole genome shotgun (WGS) entry which is preliminary data.</text>
</comment>
<protein>
    <submittedName>
        <fullName evidence="1">Uncharacterized protein</fullName>
    </submittedName>
</protein>
<dbReference type="InterPro" id="IPR011990">
    <property type="entry name" value="TPR-like_helical_dom_sf"/>
</dbReference>
<sequence length="497" mass="58680">MDQTILRQSFENYKNQGNQIMLRFEMYPSMTEKVINGQEAIDKYENAFQYATGKDEKASAKKNCGFAAMKIGQAIEMKHNTFKLYWFTIAASYYKEAYFYGSCKDSGLTQEWKHGIIKNADMCLRQVLVILSLSKGEEKIEKLEVLENFAHSSFQNFQRILQFVLAQSYYIVALKFHLKDQFKEAAKHVKFAYQKFCKYQQYKVISEDQQAIYKLTDLTQLDDDKLDVDISQLEIRIWAAQEMKCGNEVFNKALTQEENLQMDLIQNALDHYTTALERGKKIKDDEIQAEAQSMIGQIMYKVIKDSTKAFTYFFKTIEISDKFENSYLKRKPWFIKSQTYFEEINNSMNEEKHPCYIVPPPLPKPQQQVPQEENPQKPEDVPMVVVVEQPEMPVWMMQPQNFAFDLARVKEEYDQQDYAQFLQLLEKEYKTDEWNKSGYKLEEEELMPEKLVRTVMKVIKFYHPDKQNDIDVALKKFYSEITKCLTTMLLDIQQANR</sequence>
<keyword evidence="2" id="KW-1185">Reference proteome</keyword>
<dbReference type="Proteomes" id="UP000785679">
    <property type="component" value="Unassembled WGS sequence"/>
</dbReference>
<dbReference type="AlphaFoldDB" id="A0A8J8T8L4"/>